<feature type="region of interest" description="Disordered" evidence="1">
    <location>
        <begin position="410"/>
        <end position="435"/>
    </location>
</feature>
<accession>A0A286UQR4</accession>
<dbReference type="Pfam" id="PF11969">
    <property type="entry name" value="DcpS_C"/>
    <property type="match status" value="1"/>
</dbReference>
<feature type="compositionally biased region" description="Low complexity" evidence="1">
    <location>
        <begin position="47"/>
        <end position="57"/>
    </location>
</feature>
<feature type="compositionally biased region" description="Basic and acidic residues" evidence="1">
    <location>
        <begin position="256"/>
        <end position="269"/>
    </location>
</feature>
<keyword evidence="3" id="KW-1185">Reference proteome</keyword>
<feature type="compositionally biased region" description="Polar residues" evidence="1">
    <location>
        <begin position="177"/>
        <end position="194"/>
    </location>
</feature>
<feature type="region of interest" description="Disordered" evidence="1">
    <location>
        <begin position="155"/>
        <end position="197"/>
    </location>
</feature>
<dbReference type="Proteomes" id="UP000217199">
    <property type="component" value="Unassembled WGS sequence"/>
</dbReference>
<feature type="compositionally biased region" description="Polar residues" evidence="1">
    <location>
        <begin position="300"/>
        <end position="314"/>
    </location>
</feature>
<feature type="compositionally biased region" description="Pro residues" evidence="1">
    <location>
        <begin position="160"/>
        <end position="170"/>
    </location>
</feature>
<sequence length="487" mass="50555">MDFPSKPGCPMCSIVNMASLPSPSSSVDVHASTSPGLPPSPYSAQLSPSFPSNSSSSVYLPTVQSPPPLSPASSSFGPLQNTRRTSKDADTPEIVYRDTNFTVYRERNSPVSSRGHLVFVFNLHVPSLYMLSSSDVPLLNSLRSTAHRLLSQLSSLAPSSTPPSSPPHVPLSPASLTSNSSPGLAPSSPQNTPQFRIGFITPPWKDSQIPVKDHLHAHAYIAPADLLGWWRRVAYSPIAWYAIEDLIAEIREESSNNRIRSSDNDEDRSNIGTGNGGGRGNVMRKVRPIDRVPDAGARSGTANGVETTGESLSMMTDLEAGNNRRASGSGSGSGVGNMSPRTGAGTRMSLSPNVNSNQNSWSGGGRGGKSPSLGPVPPRPAKLASPSHLDLSSAVALTYIHSSSSISSISISVSGDGSSGPSSPTMPMVGSGSGSGKRGLGLGVVASSEGDADADVGGSSRPGSCSLDNTYSLAYFIDLLNSVLLVS</sequence>
<protein>
    <submittedName>
        <fullName evidence="2">Histidine triad family</fullName>
    </submittedName>
</protein>
<dbReference type="EMBL" id="NBII01000002">
    <property type="protein sequence ID" value="PAV21879.1"/>
    <property type="molecule type" value="Genomic_DNA"/>
</dbReference>
<comment type="caution">
    <text evidence="2">The sequence shown here is derived from an EMBL/GenBank/DDBJ whole genome shotgun (WGS) entry which is preliminary data.</text>
</comment>
<name>A0A286UQR4_9AGAM</name>
<evidence type="ECO:0000313" key="2">
    <source>
        <dbReference type="EMBL" id="PAV21879.1"/>
    </source>
</evidence>
<evidence type="ECO:0000313" key="3">
    <source>
        <dbReference type="Proteomes" id="UP000217199"/>
    </source>
</evidence>
<dbReference type="SUPFAM" id="SSF54197">
    <property type="entry name" value="HIT-like"/>
    <property type="match status" value="1"/>
</dbReference>
<reference evidence="2 3" key="1">
    <citation type="journal article" date="2017" name="Mol. Ecol.">
        <title>Comparative and population genomic landscape of Phellinus noxius: A hypervariable fungus causing root rot in trees.</title>
        <authorList>
            <person name="Chung C.L."/>
            <person name="Lee T.J."/>
            <person name="Akiba M."/>
            <person name="Lee H.H."/>
            <person name="Kuo T.H."/>
            <person name="Liu D."/>
            <person name="Ke H.M."/>
            <person name="Yokoi T."/>
            <person name="Roa M.B."/>
            <person name="Lu M.J."/>
            <person name="Chang Y.Y."/>
            <person name="Ann P.J."/>
            <person name="Tsai J.N."/>
            <person name="Chen C.Y."/>
            <person name="Tzean S.S."/>
            <person name="Ota Y."/>
            <person name="Hattori T."/>
            <person name="Sahashi N."/>
            <person name="Liou R.F."/>
            <person name="Kikuchi T."/>
            <person name="Tsai I.J."/>
        </authorList>
    </citation>
    <scope>NUCLEOTIDE SEQUENCE [LARGE SCALE GENOMIC DNA]</scope>
    <source>
        <strain evidence="2 3">FFPRI411160</strain>
    </source>
</reference>
<dbReference type="AlphaFoldDB" id="A0A286UQR4"/>
<feature type="compositionally biased region" description="Low complexity" evidence="1">
    <location>
        <begin position="410"/>
        <end position="430"/>
    </location>
</feature>
<gene>
    <name evidence="2" type="ORF">PNOK_0183600</name>
</gene>
<dbReference type="OrthoDB" id="3361363at2759"/>
<feature type="compositionally biased region" description="Polar residues" evidence="1">
    <location>
        <begin position="23"/>
        <end position="35"/>
    </location>
</feature>
<dbReference type="InterPro" id="IPR036265">
    <property type="entry name" value="HIT-like_sf"/>
</dbReference>
<feature type="region of interest" description="Disordered" evidence="1">
    <location>
        <begin position="256"/>
        <end position="386"/>
    </location>
</feature>
<dbReference type="Gene3D" id="3.30.428.10">
    <property type="entry name" value="HIT-like"/>
    <property type="match status" value="1"/>
</dbReference>
<organism evidence="2 3">
    <name type="scientific">Pyrrhoderma noxium</name>
    <dbReference type="NCBI Taxonomy" id="2282107"/>
    <lineage>
        <taxon>Eukaryota</taxon>
        <taxon>Fungi</taxon>
        <taxon>Dikarya</taxon>
        <taxon>Basidiomycota</taxon>
        <taxon>Agaricomycotina</taxon>
        <taxon>Agaricomycetes</taxon>
        <taxon>Hymenochaetales</taxon>
        <taxon>Hymenochaetaceae</taxon>
        <taxon>Pyrrhoderma</taxon>
    </lineage>
</organism>
<evidence type="ECO:0000256" key="1">
    <source>
        <dbReference type="SAM" id="MobiDB-lite"/>
    </source>
</evidence>
<proteinExistence type="predicted"/>
<dbReference type="InParanoid" id="A0A286UQR4"/>
<feature type="region of interest" description="Disordered" evidence="1">
    <location>
        <begin position="23"/>
        <end position="92"/>
    </location>
</feature>
<dbReference type="STRING" id="2282107.A0A286UQR4"/>